<dbReference type="GO" id="GO:0019843">
    <property type="term" value="F:rRNA binding"/>
    <property type="evidence" value="ECO:0007669"/>
    <property type="project" value="UniProtKB-KW"/>
</dbReference>
<keyword evidence="4 8" id="KW-0689">Ribosomal protein</keyword>
<evidence type="ECO:0000256" key="5">
    <source>
        <dbReference type="ARBA" id="ARBA00023274"/>
    </source>
</evidence>
<dbReference type="GO" id="GO:0022625">
    <property type="term" value="C:cytosolic large ribosomal subunit"/>
    <property type="evidence" value="ECO:0007669"/>
    <property type="project" value="TreeGrafter"/>
</dbReference>
<dbReference type="Gene3D" id="3.30.160.810">
    <property type="match status" value="1"/>
</dbReference>
<dbReference type="PANTHER" id="PTHR11229:SF16">
    <property type="entry name" value="LARGE RIBOSOMAL SUBUNIT PROTEIN UL3C"/>
    <property type="match status" value="1"/>
</dbReference>
<dbReference type="STRING" id="1802281.A3A44_02485"/>
<keyword evidence="2" id="KW-0699">rRNA-binding</keyword>
<protein>
    <recommendedName>
        <fullName evidence="6">50S ribosomal protein L3</fullName>
    </recommendedName>
</protein>
<dbReference type="FunFam" id="2.40.30.10:FF:000004">
    <property type="entry name" value="50S ribosomal protein L3"/>
    <property type="match status" value="1"/>
</dbReference>
<proteinExistence type="inferred from homology"/>
<reference evidence="8 9" key="1">
    <citation type="journal article" date="2016" name="Nat. Commun.">
        <title>Thousands of microbial genomes shed light on interconnected biogeochemical processes in an aquifer system.</title>
        <authorList>
            <person name="Anantharaman K."/>
            <person name="Brown C.T."/>
            <person name="Hug L.A."/>
            <person name="Sharon I."/>
            <person name="Castelle C.J."/>
            <person name="Probst A.J."/>
            <person name="Thomas B.C."/>
            <person name="Singh A."/>
            <person name="Wilkins M.J."/>
            <person name="Karaoz U."/>
            <person name="Brodie E.L."/>
            <person name="Williams K.H."/>
            <person name="Hubbard S.S."/>
            <person name="Banfield J.F."/>
        </authorList>
    </citation>
    <scope>NUCLEOTIDE SEQUENCE [LARGE SCALE GENOMIC DNA]</scope>
</reference>
<dbReference type="NCBIfam" id="TIGR03625">
    <property type="entry name" value="L3_bact"/>
    <property type="match status" value="1"/>
</dbReference>
<gene>
    <name evidence="8" type="ORF">A3A44_02485</name>
</gene>
<evidence type="ECO:0000313" key="8">
    <source>
        <dbReference type="EMBL" id="OHA08306.1"/>
    </source>
</evidence>
<feature type="compositionally biased region" description="Gly residues" evidence="7">
    <location>
        <begin position="142"/>
        <end position="151"/>
    </location>
</feature>
<evidence type="ECO:0000313" key="9">
    <source>
        <dbReference type="Proteomes" id="UP000178977"/>
    </source>
</evidence>
<evidence type="ECO:0000256" key="4">
    <source>
        <dbReference type="ARBA" id="ARBA00022980"/>
    </source>
</evidence>
<organism evidence="8 9">
    <name type="scientific">Candidatus Sungbacteria bacterium RIFCSPLOWO2_01_FULL_60_25</name>
    <dbReference type="NCBI Taxonomy" id="1802281"/>
    <lineage>
        <taxon>Bacteria</taxon>
        <taxon>Candidatus Sungiibacteriota</taxon>
    </lineage>
</organism>
<dbReference type="GO" id="GO:0006412">
    <property type="term" value="P:translation"/>
    <property type="evidence" value="ECO:0007669"/>
    <property type="project" value="UniProtKB-UniRule"/>
</dbReference>
<comment type="similarity">
    <text evidence="1">Belongs to the universal ribosomal protein uL3 family.</text>
</comment>
<dbReference type="Proteomes" id="UP000178977">
    <property type="component" value="Unassembled WGS sequence"/>
</dbReference>
<evidence type="ECO:0000256" key="3">
    <source>
        <dbReference type="ARBA" id="ARBA00022884"/>
    </source>
</evidence>
<dbReference type="PANTHER" id="PTHR11229">
    <property type="entry name" value="50S RIBOSOMAL PROTEIN L3"/>
    <property type="match status" value="1"/>
</dbReference>
<evidence type="ECO:0000256" key="1">
    <source>
        <dbReference type="ARBA" id="ARBA00006540"/>
    </source>
</evidence>
<dbReference type="Gene3D" id="2.40.30.10">
    <property type="entry name" value="Translation factors"/>
    <property type="match status" value="1"/>
</dbReference>
<dbReference type="SUPFAM" id="SSF50447">
    <property type="entry name" value="Translation proteins"/>
    <property type="match status" value="1"/>
</dbReference>
<evidence type="ECO:0000256" key="2">
    <source>
        <dbReference type="ARBA" id="ARBA00022730"/>
    </source>
</evidence>
<keyword evidence="3" id="KW-0694">RNA-binding</keyword>
<sequence length="204" mass="21828">MPKLLLAKKIGMTQVFDPAGQVVPVTLAKTGPLVVIREKTADTDGYQSVQVGFGSRREKRIARAQRGEWKGLGAFEAVREIRNLSGKARGDMLGLEQFQEGEVVKVSGISKAKGFQGVMKRHGFHGKDATHGTKHAHREPGSIGGSGGRAGGRVAKGMRMAGRMGGDRVTLKTVTIVRIDPEKQVIALKGAIPGRRGTLLEIRG</sequence>
<evidence type="ECO:0000256" key="6">
    <source>
        <dbReference type="NCBIfam" id="TIGR03625"/>
    </source>
</evidence>
<dbReference type="AlphaFoldDB" id="A0A1G2L9K6"/>
<accession>A0A1G2L9K6</accession>
<dbReference type="EMBL" id="MHQT01000043">
    <property type="protein sequence ID" value="OHA08306.1"/>
    <property type="molecule type" value="Genomic_DNA"/>
</dbReference>
<dbReference type="Pfam" id="PF00297">
    <property type="entry name" value="Ribosomal_L3"/>
    <property type="match status" value="1"/>
</dbReference>
<name>A0A1G2L9K6_9BACT</name>
<feature type="region of interest" description="Disordered" evidence="7">
    <location>
        <begin position="128"/>
        <end position="153"/>
    </location>
</feature>
<dbReference type="InterPro" id="IPR019927">
    <property type="entry name" value="Ribosomal_uL3_bac/org-type"/>
</dbReference>
<comment type="caution">
    <text evidence="8">The sequence shown here is derived from an EMBL/GenBank/DDBJ whole genome shotgun (WGS) entry which is preliminary data.</text>
</comment>
<evidence type="ECO:0000256" key="7">
    <source>
        <dbReference type="SAM" id="MobiDB-lite"/>
    </source>
</evidence>
<dbReference type="InterPro" id="IPR000597">
    <property type="entry name" value="Ribosomal_uL3"/>
</dbReference>
<keyword evidence="5" id="KW-0687">Ribonucleoprotein</keyword>
<dbReference type="InterPro" id="IPR009000">
    <property type="entry name" value="Transl_B-barrel_sf"/>
</dbReference>
<dbReference type="GO" id="GO:0003735">
    <property type="term" value="F:structural constituent of ribosome"/>
    <property type="evidence" value="ECO:0007669"/>
    <property type="project" value="UniProtKB-UniRule"/>
</dbReference>